<dbReference type="EMBL" id="WIVX01000204">
    <property type="protein sequence ID" value="MQU34674.1"/>
    <property type="molecule type" value="Genomic_DNA"/>
</dbReference>
<protein>
    <submittedName>
        <fullName evidence="1">Uncharacterized protein</fullName>
    </submittedName>
</protein>
<keyword evidence="2" id="KW-1185">Reference proteome</keyword>
<organism evidence="1 2">
    <name type="scientific">Pseudomonas helleri</name>
    <dbReference type="NCBI Taxonomy" id="1608996"/>
    <lineage>
        <taxon>Bacteria</taxon>
        <taxon>Pseudomonadati</taxon>
        <taxon>Pseudomonadota</taxon>
        <taxon>Gammaproteobacteria</taxon>
        <taxon>Pseudomonadales</taxon>
        <taxon>Pseudomonadaceae</taxon>
        <taxon>Pseudomonas</taxon>
    </lineage>
</organism>
<gene>
    <name evidence="1" type="ORF">GHO30_25410</name>
</gene>
<reference evidence="1 2" key="1">
    <citation type="submission" date="2019-10" db="EMBL/GenBank/DDBJ databases">
        <title>Evaluation of single-gene subtyping targets for Pseudomonas.</title>
        <authorList>
            <person name="Reichler S.J."/>
            <person name="Orsi R.H."/>
            <person name="Wiedmann M."/>
            <person name="Martin N.H."/>
            <person name="Murphy S.I."/>
        </authorList>
    </citation>
    <scope>NUCLEOTIDE SEQUENCE [LARGE SCALE GENOMIC DNA]</scope>
    <source>
        <strain evidence="1 2">FSL R10-2107</strain>
    </source>
</reference>
<evidence type="ECO:0000313" key="2">
    <source>
        <dbReference type="Proteomes" id="UP000470186"/>
    </source>
</evidence>
<name>A0A7X1YCJ8_9PSED</name>
<dbReference type="Proteomes" id="UP000470186">
    <property type="component" value="Unassembled WGS sequence"/>
</dbReference>
<dbReference type="AlphaFoldDB" id="A0A7X1YCJ8"/>
<proteinExistence type="predicted"/>
<accession>A0A7X1YCJ8</accession>
<evidence type="ECO:0000313" key="1">
    <source>
        <dbReference type="EMBL" id="MQU34674.1"/>
    </source>
</evidence>
<sequence>MHTYPEGLPLPQREGYGFAPVSPIKRSNKVSGRATQRRLYSSVPTLVSVSWLFDSEEASLFEGFCKWEINWGDWFLCPVKSPRGLQLARVRFTDEFYQGPDLVGIDMWRYTAVLELFEMPVVNEAEYASLLAGMDIGVMNAQLRSLMQRWYTKSWPGAI</sequence>
<comment type="caution">
    <text evidence="1">The sequence shown here is derived from an EMBL/GenBank/DDBJ whole genome shotgun (WGS) entry which is preliminary data.</text>
</comment>